<evidence type="ECO:0000313" key="2">
    <source>
        <dbReference type="EMBL" id="RBO93922.1"/>
    </source>
</evidence>
<feature type="domain" description="Endonuclease/exonuclease/phosphatase" evidence="1">
    <location>
        <begin position="5"/>
        <end position="227"/>
    </location>
</feature>
<dbReference type="InterPro" id="IPR005135">
    <property type="entry name" value="Endo/exonuclease/phosphatase"/>
</dbReference>
<keyword evidence="2" id="KW-0255">Endonuclease</keyword>
<dbReference type="OrthoDB" id="4541127at2"/>
<reference evidence="2 3" key="1">
    <citation type="submission" date="2018-06" db="EMBL/GenBank/DDBJ databases">
        <title>Genomic Encyclopedia of Type Strains, Phase IV (KMG-IV): sequencing the most valuable type-strain genomes for metagenomic binning, comparative biology and taxonomic classification.</title>
        <authorList>
            <person name="Goeker M."/>
        </authorList>
    </citation>
    <scope>NUCLEOTIDE SEQUENCE [LARGE SCALE GENOMIC DNA]</scope>
    <source>
        <strain evidence="2 3">DSM 44599</strain>
    </source>
</reference>
<keyword evidence="2" id="KW-0269">Exonuclease</keyword>
<dbReference type="InterPro" id="IPR036691">
    <property type="entry name" value="Endo/exonu/phosph_ase_sf"/>
</dbReference>
<gene>
    <name evidence="2" type="ORF">DFR74_102342</name>
</gene>
<evidence type="ECO:0000313" key="3">
    <source>
        <dbReference type="Proteomes" id="UP000252586"/>
    </source>
</evidence>
<dbReference type="GO" id="GO:0004519">
    <property type="term" value="F:endonuclease activity"/>
    <property type="evidence" value="ECO:0007669"/>
    <property type="project" value="UniProtKB-KW"/>
</dbReference>
<dbReference type="AlphaFoldDB" id="A0A366DV04"/>
<organism evidence="2 3">
    <name type="scientific">Nocardia puris</name>
    <dbReference type="NCBI Taxonomy" id="208602"/>
    <lineage>
        <taxon>Bacteria</taxon>
        <taxon>Bacillati</taxon>
        <taxon>Actinomycetota</taxon>
        <taxon>Actinomycetes</taxon>
        <taxon>Mycobacteriales</taxon>
        <taxon>Nocardiaceae</taxon>
        <taxon>Nocardia</taxon>
    </lineage>
</organism>
<evidence type="ECO:0000259" key="1">
    <source>
        <dbReference type="Pfam" id="PF03372"/>
    </source>
</evidence>
<dbReference type="Proteomes" id="UP000252586">
    <property type="component" value="Unassembled WGS sequence"/>
</dbReference>
<dbReference type="STRING" id="1210090.GCA_001613185_00283"/>
<dbReference type="GO" id="GO:0004527">
    <property type="term" value="F:exonuclease activity"/>
    <property type="evidence" value="ECO:0007669"/>
    <property type="project" value="UniProtKB-KW"/>
</dbReference>
<keyword evidence="2" id="KW-0540">Nuclease</keyword>
<comment type="caution">
    <text evidence="2">The sequence shown here is derived from an EMBL/GenBank/DDBJ whole genome shotgun (WGS) entry which is preliminary data.</text>
</comment>
<keyword evidence="3" id="KW-1185">Reference proteome</keyword>
<dbReference type="RefSeq" id="WP_067501835.1">
    <property type="nucleotide sequence ID" value="NZ_CP107943.1"/>
</dbReference>
<dbReference type="Pfam" id="PF03372">
    <property type="entry name" value="Exo_endo_phos"/>
    <property type="match status" value="1"/>
</dbReference>
<dbReference type="Gene3D" id="3.60.10.10">
    <property type="entry name" value="Endonuclease/exonuclease/phosphatase"/>
    <property type="match status" value="1"/>
</dbReference>
<dbReference type="EMBL" id="QNRE01000002">
    <property type="protein sequence ID" value="RBO93922.1"/>
    <property type="molecule type" value="Genomic_DNA"/>
</dbReference>
<sequence>MITVATWNVLHRIHADNWGGFGGDRWPDEAERVAAVTETVAGRAEHIIALQEVSGDLLTSLRLALPDRSVHALRYPRVPIPRRRAADLVDPAEYLVLLVDGPAKEVAAAPFPDDPGNGAITVHASGLRVTATHITGDRRGRGQIASLATQDDPVGRPTVLLGDFNTDRAGVADALGPEFTLAPIDETGLPTRPRTSGPKSQFIDHIAVRGAHVGAAVVEDVKGRSDHNLVRAVIETRPSANS</sequence>
<keyword evidence="2" id="KW-0378">Hydrolase</keyword>
<dbReference type="SUPFAM" id="SSF56219">
    <property type="entry name" value="DNase I-like"/>
    <property type="match status" value="1"/>
</dbReference>
<protein>
    <submittedName>
        <fullName evidence="2">Endonuclease/exonuclease/phosphatase family metal-dependent hydrolase</fullName>
    </submittedName>
</protein>
<proteinExistence type="predicted"/>
<name>A0A366DV04_9NOCA</name>
<accession>A0A366DV04</accession>